<dbReference type="GeneID" id="20087146"/>
<dbReference type="GO" id="GO:0005813">
    <property type="term" value="C:centrosome"/>
    <property type="evidence" value="ECO:0007669"/>
    <property type="project" value="TreeGrafter"/>
</dbReference>
<dbReference type="PANTHER" id="PTHR21831">
    <property type="entry name" value="MICROTUBULE-ASSOCIATED PROTEIN 10"/>
    <property type="match status" value="1"/>
</dbReference>
<dbReference type="OrthoDB" id="69809at2759"/>
<reference evidence="1" key="1">
    <citation type="submission" date="2013-12" db="EMBL/GenBank/DDBJ databases">
        <title>The Genome Sequence of Aphanomyces invadans NJM9701.</title>
        <authorList>
            <consortium name="The Broad Institute Genomics Platform"/>
            <person name="Russ C."/>
            <person name="Tyler B."/>
            <person name="van West P."/>
            <person name="Dieguez-Uribeondo J."/>
            <person name="Young S.K."/>
            <person name="Zeng Q."/>
            <person name="Gargeya S."/>
            <person name="Fitzgerald M."/>
            <person name="Abouelleil A."/>
            <person name="Alvarado L."/>
            <person name="Chapman S.B."/>
            <person name="Gainer-Dewar J."/>
            <person name="Goldberg J."/>
            <person name="Griggs A."/>
            <person name="Gujja S."/>
            <person name="Hansen M."/>
            <person name="Howarth C."/>
            <person name="Imamovic A."/>
            <person name="Ireland A."/>
            <person name="Larimer J."/>
            <person name="McCowan C."/>
            <person name="Murphy C."/>
            <person name="Pearson M."/>
            <person name="Poon T.W."/>
            <person name="Priest M."/>
            <person name="Roberts A."/>
            <person name="Saif S."/>
            <person name="Shea T."/>
            <person name="Sykes S."/>
            <person name="Wortman J."/>
            <person name="Nusbaum C."/>
            <person name="Birren B."/>
        </authorList>
    </citation>
    <scope>NUCLEOTIDE SEQUENCE [LARGE SCALE GENOMIC DNA]</scope>
    <source>
        <strain evidence="1">NJM9701</strain>
    </source>
</reference>
<dbReference type="VEuPathDB" id="FungiDB:H310_10096"/>
<dbReference type="GO" id="GO:1990023">
    <property type="term" value="C:mitotic spindle midzone"/>
    <property type="evidence" value="ECO:0007669"/>
    <property type="project" value="TreeGrafter"/>
</dbReference>
<accession>A0A024TTY4</accession>
<dbReference type="GO" id="GO:0031122">
    <property type="term" value="P:cytoplasmic microtubule organization"/>
    <property type="evidence" value="ECO:0007669"/>
    <property type="project" value="TreeGrafter"/>
</dbReference>
<proteinExistence type="predicted"/>
<dbReference type="Pfam" id="PF14924">
    <property type="entry name" value="MAP10_N"/>
    <property type="match status" value="1"/>
</dbReference>
<gene>
    <name evidence="1" type="ORF">H310_10096</name>
</gene>
<dbReference type="InterPro" id="IPR039302">
    <property type="entry name" value="MAP10"/>
</dbReference>
<dbReference type="GO" id="GO:0051256">
    <property type="term" value="P:mitotic spindle midzone assembly"/>
    <property type="evidence" value="ECO:0007669"/>
    <property type="project" value="TreeGrafter"/>
</dbReference>
<dbReference type="eggNOG" id="ENOG502SEXH">
    <property type="taxonomic scope" value="Eukaryota"/>
</dbReference>
<sequence>MKPPSRTGPRMADPTSDVAHEDVAAAQSADALFVLQIIIDTVHLHRHCVDADDLAWVRLGFQLLSFNVVVLDAEIPLTIADGNGDELTGHVRKGKSCMFRMQANALMDAMDANPLSLMLLEPPKAAAGHLSRLLAFTCIDMPRRERFHHDAATMREWVNLQSSWTMYNHAGDAVGLVQGGVVLSHLGTSLAPHLQHALGAIHVTDVSTESVEVGGNHPPPISSGVDAMTEPMPKEKVDTGVQCEAESNPVERAEISCFVKPASVIIEEAVDEDDDVFASRRPPPLFFQAGAPSSPKELKQVTFTKTSSCLLFKRD</sequence>
<dbReference type="GO" id="GO:0008017">
    <property type="term" value="F:microtubule binding"/>
    <property type="evidence" value="ECO:0007669"/>
    <property type="project" value="InterPro"/>
</dbReference>
<organism evidence="1">
    <name type="scientific">Aphanomyces invadans</name>
    <dbReference type="NCBI Taxonomy" id="157072"/>
    <lineage>
        <taxon>Eukaryota</taxon>
        <taxon>Sar</taxon>
        <taxon>Stramenopiles</taxon>
        <taxon>Oomycota</taxon>
        <taxon>Saprolegniomycetes</taxon>
        <taxon>Saprolegniales</taxon>
        <taxon>Verrucalvaceae</taxon>
        <taxon>Aphanomyces</taxon>
    </lineage>
</organism>
<dbReference type="RefSeq" id="XP_008874575.1">
    <property type="nucleotide sequence ID" value="XM_008876353.1"/>
</dbReference>
<dbReference type="AlphaFoldDB" id="A0A024TTY4"/>
<dbReference type="PANTHER" id="PTHR21831:SF2">
    <property type="entry name" value="MICROTUBULE-ASSOCIATED PROTEIN 10"/>
    <property type="match status" value="1"/>
</dbReference>
<name>A0A024TTY4_9STRA</name>
<dbReference type="GO" id="GO:0005881">
    <property type="term" value="C:cytoplasmic microtubule"/>
    <property type="evidence" value="ECO:0007669"/>
    <property type="project" value="TreeGrafter"/>
</dbReference>
<evidence type="ECO:0000313" key="1">
    <source>
        <dbReference type="EMBL" id="ETV96797.1"/>
    </source>
</evidence>
<protein>
    <submittedName>
        <fullName evidence="1">Uncharacterized protein</fullName>
    </submittedName>
</protein>
<dbReference type="EMBL" id="KI913975">
    <property type="protein sequence ID" value="ETV96797.1"/>
    <property type="molecule type" value="Genomic_DNA"/>
</dbReference>
<dbReference type="GO" id="GO:0097431">
    <property type="term" value="C:mitotic spindle pole"/>
    <property type="evidence" value="ECO:0007669"/>
    <property type="project" value="TreeGrafter"/>
</dbReference>
<dbReference type="GO" id="GO:0032467">
    <property type="term" value="P:positive regulation of cytokinesis"/>
    <property type="evidence" value="ECO:0007669"/>
    <property type="project" value="TreeGrafter"/>
</dbReference>
<dbReference type="GO" id="GO:0030496">
    <property type="term" value="C:midbody"/>
    <property type="evidence" value="ECO:0007669"/>
    <property type="project" value="TreeGrafter"/>
</dbReference>